<proteinExistence type="predicted"/>
<dbReference type="Gene3D" id="1.10.260.40">
    <property type="entry name" value="lambda repressor-like DNA-binding domains"/>
    <property type="match status" value="1"/>
</dbReference>
<protein>
    <recommendedName>
        <fullName evidence="4">HTH cro/C1-type domain-containing protein</fullName>
    </recommendedName>
</protein>
<evidence type="ECO:0000256" key="3">
    <source>
        <dbReference type="ARBA" id="ARBA00023163"/>
    </source>
</evidence>
<dbReference type="CDD" id="cd00093">
    <property type="entry name" value="HTH_XRE"/>
    <property type="match status" value="1"/>
</dbReference>
<evidence type="ECO:0000313" key="6">
    <source>
        <dbReference type="Proteomes" id="UP000289856"/>
    </source>
</evidence>
<keyword evidence="1" id="KW-0805">Transcription regulation</keyword>
<dbReference type="InterPro" id="IPR050807">
    <property type="entry name" value="TransReg_Diox_bact_type"/>
</dbReference>
<dbReference type="GO" id="GO:0005829">
    <property type="term" value="C:cytosol"/>
    <property type="evidence" value="ECO:0007669"/>
    <property type="project" value="TreeGrafter"/>
</dbReference>
<evidence type="ECO:0000256" key="1">
    <source>
        <dbReference type="ARBA" id="ARBA00023015"/>
    </source>
</evidence>
<dbReference type="PROSITE" id="PS50943">
    <property type="entry name" value="HTH_CROC1"/>
    <property type="match status" value="1"/>
</dbReference>
<name>A0A3T1DA66_9BACL</name>
<keyword evidence="6" id="KW-1185">Reference proteome</keyword>
<sequence length="106" mass="11924">MNELLIQIGQTIRILREDKNLTLDECGTMIGVTRNYLRQVENGERNITMKTLESIAKTLGVHPSELLINSSPSPILDEEELIMKLCSSKSKRDLKCVIALLHAMSD</sequence>
<dbReference type="PANTHER" id="PTHR46797">
    <property type="entry name" value="HTH-TYPE TRANSCRIPTIONAL REGULATOR"/>
    <property type="match status" value="1"/>
</dbReference>
<organism evidence="5 6">
    <name type="scientific">Cohnella abietis</name>
    <dbReference type="NCBI Taxonomy" id="2507935"/>
    <lineage>
        <taxon>Bacteria</taxon>
        <taxon>Bacillati</taxon>
        <taxon>Bacillota</taxon>
        <taxon>Bacilli</taxon>
        <taxon>Bacillales</taxon>
        <taxon>Paenibacillaceae</taxon>
        <taxon>Cohnella</taxon>
    </lineage>
</organism>
<keyword evidence="3" id="KW-0804">Transcription</keyword>
<reference evidence="5 6" key="1">
    <citation type="submission" date="2019-01" db="EMBL/GenBank/DDBJ databases">
        <title>Complete genome sequence of Cohnella hallensis HS21 isolated from Korean fir (Abies koreana) rhizospheric soil.</title>
        <authorList>
            <person name="Jiang L."/>
            <person name="Kang S.W."/>
            <person name="Kim S."/>
            <person name="Jung J."/>
            <person name="Kim C.Y."/>
            <person name="Kim D.H."/>
            <person name="Kim S.W."/>
            <person name="Lee J."/>
        </authorList>
    </citation>
    <scope>NUCLEOTIDE SEQUENCE [LARGE SCALE GENOMIC DNA]</scope>
    <source>
        <strain evidence="5 6">HS21</strain>
    </source>
</reference>
<dbReference type="InterPro" id="IPR010982">
    <property type="entry name" value="Lambda_DNA-bd_dom_sf"/>
</dbReference>
<dbReference type="OrthoDB" id="9814553at2"/>
<dbReference type="GO" id="GO:0003700">
    <property type="term" value="F:DNA-binding transcription factor activity"/>
    <property type="evidence" value="ECO:0007669"/>
    <property type="project" value="TreeGrafter"/>
</dbReference>
<dbReference type="SMART" id="SM00530">
    <property type="entry name" value="HTH_XRE"/>
    <property type="match status" value="1"/>
</dbReference>
<evidence type="ECO:0000313" key="5">
    <source>
        <dbReference type="EMBL" id="BBI34959.1"/>
    </source>
</evidence>
<dbReference type="RefSeq" id="WP_130613159.1">
    <property type="nucleotide sequence ID" value="NZ_AP019400.1"/>
</dbReference>
<dbReference type="GO" id="GO:0003677">
    <property type="term" value="F:DNA binding"/>
    <property type="evidence" value="ECO:0007669"/>
    <property type="project" value="UniProtKB-KW"/>
</dbReference>
<dbReference type="InterPro" id="IPR001387">
    <property type="entry name" value="Cro/C1-type_HTH"/>
</dbReference>
<feature type="domain" description="HTH cro/C1-type" evidence="4">
    <location>
        <begin position="12"/>
        <end position="66"/>
    </location>
</feature>
<dbReference type="EMBL" id="AP019400">
    <property type="protein sequence ID" value="BBI34959.1"/>
    <property type="molecule type" value="Genomic_DNA"/>
</dbReference>
<gene>
    <name evidence="5" type="ORF">KCTCHS21_43580</name>
</gene>
<evidence type="ECO:0000259" key="4">
    <source>
        <dbReference type="PROSITE" id="PS50943"/>
    </source>
</evidence>
<dbReference type="Proteomes" id="UP000289856">
    <property type="component" value="Chromosome"/>
</dbReference>
<evidence type="ECO:0000256" key="2">
    <source>
        <dbReference type="ARBA" id="ARBA00023125"/>
    </source>
</evidence>
<dbReference type="Pfam" id="PF01381">
    <property type="entry name" value="HTH_3"/>
    <property type="match status" value="1"/>
</dbReference>
<accession>A0A3T1DA66</accession>
<dbReference type="SUPFAM" id="SSF47413">
    <property type="entry name" value="lambda repressor-like DNA-binding domains"/>
    <property type="match status" value="1"/>
</dbReference>
<dbReference type="PANTHER" id="PTHR46797:SF23">
    <property type="entry name" value="HTH-TYPE TRANSCRIPTIONAL REGULATOR SUTR"/>
    <property type="match status" value="1"/>
</dbReference>
<dbReference type="KEGG" id="cohn:KCTCHS21_43580"/>
<dbReference type="AlphaFoldDB" id="A0A3T1DA66"/>
<keyword evidence="2" id="KW-0238">DNA-binding</keyword>